<sequence>MSLRTSMCGLTVDIGASTPRWSRLVERALGGPTVAADDDSAAKAADLVIHIEDSRSPFPVGGLAPVTRGAWAGDGTVVLEDACGSGVDLRLQVLPPLLVVTARPRPAARHRLLRAAAPGRTELLHRAAVLQFPALWWAGCTGAVPLHVSAAQVGELGVALAGAGGVGKSTLLGTLLPAQGRPVSDNVCVWDGRTLWALPEPRRVTPDTVEPGQPAQPGGRTSERSRHGRMPHGREEREWASRQPGVEPSLVLVVTRGTGNSPSVAPVTEHRCARMLVGGTYAAGELGRYWAFAATLALATGIGPAHPPVTQAAERLSAAVPCVRVELAGRRTSVPLVELVERAAALARPLTGSVR</sequence>
<evidence type="ECO:0008006" key="4">
    <source>
        <dbReference type="Google" id="ProtNLM"/>
    </source>
</evidence>
<dbReference type="Proteomes" id="UP000320085">
    <property type="component" value="Unassembled WGS sequence"/>
</dbReference>
<evidence type="ECO:0000313" key="3">
    <source>
        <dbReference type="Proteomes" id="UP000320085"/>
    </source>
</evidence>
<dbReference type="InterPro" id="IPR027417">
    <property type="entry name" value="P-loop_NTPase"/>
</dbReference>
<dbReference type="RefSeq" id="WP_141822912.1">
    <property type="nucleotide sequence ID" value="NZ_BAAAQC010000004.1"/>
</dbReference>
<protein>
    <recommendedName>
        <fullName evidence="4">Hpr(Ser) kinase/phosphatase</fullName>
    </recommendedName>
</protein>
<evidence type="ECO:0000313" key="2">
    <source>
        <dbReference type="EMBL" id="TQN46064.1"/>
    </source>
</evidence>
<dbReference type="Gene3D" id="3.40.50.300">
    <property type="entry name" value="P-loop containing nucleotide triphosphate hydrolases"/>
    <property type="match status" value="1"/>
</dbReference>
<dbReference type="EMBL" id="VFQF01000002">
    <property type="protein sequence ID" value="TQN46064.1"/>
    <property type="molecule type" value="Genomic_DNA"/>
</dbReference>
<organism evidence="2 3">
    <name type="scientific">Humibacillus xanthopallidus</name>
    <dbReference type="NCBI Taxonomy" id="412689"/>
    <lineage>
        <taxon>Bacteria</taxon>
        <taxon>Bacillati</taxon>
        <taxon>Actinomycetota</taxon>
        <taxon>Actinomycetes</taxon>
        <taxon>Micrococcales</taxon>
        <taxon>Intrasporangiaceae</taxon>
        <taxon>Humibacillus</taxon>
    </lineage>
</organism>
<evidence type="ECO:0000256" key="1">
    <source>
        <dbReference type="SAM" id="MobiDB-lite"/>
    </source>
</evidence>
<accession>A0A543PPQ7</accession>
<reference evidence="2 3" key="1">
    <citation type="submission" date="2019-06" db="EMBL/GenBank/DDBJ databases">
        <title>Sequencing the genomes of 1000 actinobacteria strains.</title>
        <authorList>
            <person name="Klenk H.-P."/>
        </authorList>
    </citation>
    <scope>NUCLEOTIDE SEQUENCE [LARGE SCALE GENOMIC DNA]</scope>
    <source>
        <strain evidence="2 3">DSM 21776</strain>
    </source>
</reference>
<gene>
    <name evidence="2" type="ORF">FHX52_2770</name>
</gene>
<feature type="region of interest" description="Disordered" evidence="1">
    <location>
        <begin position="201"/>
        <end position="243"/>
    </location>
</feature>
<dbReference type="OrthoDB" id="3808950at2"/>
<proteinExistence type="predicted"/>
<dbReference type="AlphaFoldDB" id="A0A543PPQ7"/>
<name>A0A543PPQ7_9MICO</name>
<comment type="caution">
    <text evidence="2">The sequence shown here is derived from an EMBL/GenBank/DDBJ whole genome shotgun (WGS) entry which is preliminary data.</text>
</comment>